<feature type="transmembrane region" description="Helical" evidence="5">
    <location>
        <begin position="292"/>
        <end position="314"/>
    </location>
</feature>
<feature type="transmembrane region" description="Helical" evidence="5">
    <location>
        <begin position="20"/>
        <end position="39"/>
    </location>
</feature>
<feature type="transmembrane region" description="Helical" evidence="5">
    <location>
        <begin position="348"/>
        <end position="371"/>
    </location>
</feature>
<keyword evidence="2 5" id="KW-0812">Transmembrane</keyword>
<name>A0A2S0WQ75_9ACTN</name>
<gene>
    <name evidence="5" type="primary">nuoN</name>
    <name evidence="8" type="ORF">C3E78_15530</name>
</gene>
<comment type="subcellular location">
    <subcellularLocation>
        <location evidence="5">Cell membrane</location>
        <topology evidence="5">Multi-pass membrane protein</topology>
    </subcellularLocation>
    <subcellularLocation>
        <location evidence="1">Endomembrane system</location>
        <topology evidence="1">Multi-pass membrane protein</topology>
    </subcellularLocation>
    <subcellularLocation>
        <location evidence="6">Membrane</location>
        <topology evidence="6">Multi-pass membrane protein</topology>
    </subcellularLocation>
</comment>
<dbReference type="InterPro" id="IPR001750">
    <property type="entry name" value="ND/Mrp_TM"/>
</dbReference>
<feature type="transmembrane region" description="Helical" evidence="5">
    <location>
        <begin position="425"/>
        <end position="449"/>
    </location>
</feature>
<keyword evidence="5" id="KW-1003">Cell membrane</keyword>
<dbReference type="OrthoDB" id="9811718at2"/>
<proteinExistence type="inferred from homology"/>
<keyword evidence="9" id="KW-1185">Reference proteome</keyword>
<feature type="transmembrane region" description="Helical" evidence="5">
    <location>
        <begin position="383"/>
        <end position="404"/>
    </location>
</feature>
<keyword evidence="4 5" id="KW-0472">Membrane</keyword>
<reference evidence="9" key="1">
    <citation type="submission" date="2018-01" db="EMBL/GenBank/DDBJ databases">
        <authorList>
            <person name="Li J."/>
        </authorList>
    </citation>
    <scope>NUCLEOTIDE SEQUENCE [LARGE SCALE GENOMIC DNA]</scope>
    <source>
        <strain evidence="9">592</strain>
    </source>
</reference>
<accession>A0A5F2EZ54</accession>
<feature type="transmembrane region" description="Helical" evidence="5">
    <location>
        <begin position="208"/>
        <end position="232"/>
    </location>
</feature>
<dbReference type="GO" id="GO:0050136">
    <property type="term" value="F:NADH dehydrogenase (quinone) (non-electrogenic) activity"/>
    <property type="evidence" value="ECO:0007669"/>
    <property type="project" value="UniProtKB-UniRule"/>
</dbReference>
<comment type="subunit">
    <text evidence="5">NDH-1 is composed of 14 different subunits. Subunits NuoA, H, J, K, L, M, N constitute the membrane sector of the complex.</text>
</comment>
<evidence type="ECO:0000256" key="3">
    <source>
        <dbReference type="ARBA" id="ARBA00022989"/>
    </source>
</evidence>
<keyword evidence="5" id="KW-0874">Quinone</keyword>
<feature type="domain" description="NADH:quinone oxidoreductase/Mrp antiporter transmembrane" evidence="7">
    <location>
        <begin position="172"/>
        <end position="475"/>
    </location>
</feature>
<dbReference type="Proteomes" id="UP000244384">
    <property type="component" value="Chromosome"/>
</dbReference>
<feature type="transmembrane region" description="Helical" evidence="5">
    <location>
        <begin position="501"/>
        <end position="523"/>
    </location>
</feature>
<feature type="transmembrane region" description="Helical" evidence="5">
    <location>
        <begin position="178"/>
        <end position="196"/>
    </location>
</feature>
<sequence length="539" mass="56593">MRNLITATDLPPISSPDIEYALLGPLFIIAGTAVLGVLVESFWPRASRFRTQVVLAVVGIVAALADTVWVYTDLDTVDADLVARGKIAAEGALSIDGPGVFAWGILLVFGLLSMLLFAERRLEGGLSAFTGRAADAPGSAAEAEAVKLKVEHTEVFPLALFALVGMMLFATSNDLLTMFVALEVLSLPLYLLCGLARRRRLLSQEAALKYFLLGAFSSVFFLYGIALAYGYAGSFDLSAIDTAVSARDGDENMLLAATALIAVGLLFKIGAAPFHTWTPDVYQGAPTPVTAFMAAGTKAAAFLALLRVFFVAFGGSQWDWRPTIVAIAIITMFLGAVVSISQTDVKRMLAYSSIAHAGFLLVGFVGAYAGVASSDRITSVSSVLFYLAVYGVSSIGAFAVVTLVRDSGGETTHLSKWAGLGRTSPWLAGSFALFMLSFAGIPLTGGFIGKWAVFSAAYAGGFWWLVVIGVLVSALAAYFYVRVIVLMFFTDPVGDGPTVAVPSALTSAVIIVATVATVGLGIIPGPVLDLAQHAGAFVR</sequence>
<feature type="transmembrane region" description="Helical" evidence="5">
    <location>
        <begin position="51"/>
        <end position="71"/>
    </location>
</feature>
<dbReference type="HAMAP" id="MF_00445">
    <property type="entry name" value="NDH1_NuoN_1"/>
    <property type="match status" value="1"/>
</dbReference>
<dbReference type="GO" id="GO:0048038">
    <property type="term" value="F:quinone binding"/>
    <property type="evidence" value="ECO:0007669"/>
    <property type="project" value="UniProtKB-KW"/>
</dbReference>
<dbReference type="Pfam" id="PF00361">
    <property type="entry name" value="Proton_antipo_M"/>
    <property type="match status" value="1"/>
</dbReference>
<feature type="transmembrane region" description="Helical" evidence="5">
    <location>
        <begin position="155"/>
        <end position="172"/>
    </location>
</feature>
<protein>
    <recommendedName>
        <fullName evidence="5">NADH-quinone oxidoreductase subunit N</fullName>
        <ecNumber evidence="5">7.1.1.-</ecNumber>
    </recommendedName>
    <alternativeName>
        <fullName evidence="5">NADH dehydrogenase I subunit N</fullName>
    </alternativeName>
    <alternativeName>
        <fullName evidence="5">NDH-1 subunit N</fullName>
    </alternativeName>
</protein>
<keyword evidence="3 5" id="KW-1133">Transmembrane helix</keyword>
<keyword evidence="5" id="KW-1278">Translocase</keyword>
<comment type="similarity">
    <text evidence="5">Belongs to the complex I subunit 2 family.</text>
</comment>
<keyword evidence="5" id="KW-0813">Transport</keyword>
<dbReference type="InterPro" id="IPR010096">
    <property type="entry name" value="NADH-Q_OxRdtase_suN/2"/>
</dbReference>
<evidence type="ECO:0000313" key="9">
    <source>
        <dbReference type="Proteomes" id="UP000244384"/>
    </source>
</evidence>
<comment type="catalytic activity">
    <reaction evidence="5">
        <text>a quinone + NADH + 5 H(+)(in) = a quinol + NAD(+) + 4 H(+)(out)</text>
        <dbReference type="Rhea" id="RHEA:57888"/>
        <dbReference type="ChEBI" id="CHEBI:15378"/>
        <dbReference type="ChEBI" id="CHEBI:24646"/>
        <dbReference type="ChEBI" id="CHEBI:57540"/>
        <dbReference type="ChEBI" id="CHEBI:57945"/>
        <dbReference type="ChEBI" id="CHEBI:132124"/>
    </reaction>
</comment>
<dbReference type="EC" id="7.1.1.-" evidence="5"/>
<feature type="transmembrane region" description="Helical" evidence="5">
    <location>
        <begin position="100"/>
        <end position="118"/>
    </location>
</feature>
<feature type="transmembrane region" description="Helical" evidence="5">
    <location>
        <begin position="252"/>
        <end position="271"/>
    </location>
</feature>
<dbReference type="PANTHER" id="PTHR22773">
    <property type="entry name" value="NADH DEHYDROGENASE"/>
    <property type="match status" value="1"/>
</dbReference>
<dbReference type="GO" id="GO:0012505">
    <property type="term" value="C:endomembrane system"/>
    <property type="evidence" value="ECO:0007669"/>
    <property type="project" value="UniProtKB-SubCell"/>
</dbReference>
<dbReference type="GO" id="GO:0042773">
    <property type="term" value="P:ATP synthesis coupled electron transport"/>
    <property type="evidence" value="ECO:0007669"/>
    <property type="project" value="InterPro"/>
</dbReference>
<dbReference type="EMBL" id="CP026952">
    <property type="protein sequence ID" value="AWB93509.1"/>
    <property type="molecule type" value="Genomic_DNA"/>
</dbReference>
<dbReference type="AlphaFoldDB" id="A0A2S0WQ75"/>
<keyword evidence="5" id="KW-0520">NAD</keyword>
<feature type="transmembrane region" description="Helical" evidence="5">
    <location>
        <begin position="320"/>
        <end position="341"/>
    </location>
</feature>
<feature type="transmembrane region" description="Helical" evidence="5">
    <location>
        <begin position="461"/>
        <end position="489"/>
    </location>
</feature>
<dbReference type="NCBIfam" id="NF004441">
    <property type="entry name" value="PRK05777.1-4"/>
    <property type="match status" value="1"/>
</dbReference>
<organism evidence="8 9">
    <name type="scientific">Aeromicrobium chenweiae</name>
    <dbReference type="NCBI Taxonomy" id="2079793"/>
    <lineage>
        <taxon>Bacteria</taxon>
        <taxon>Bacillati</taxon>
        <taxon>Actinomycetota</taxon>
        <taxon>Actinomycetes</taxon>
        <taxon>Propionibacteriales</taxon>
        <taxon>Nocardioidaceae</taxon>
        <taxon>Aeromicrobium</taxon>
    </lineage>
</organism>
<evidence type="ECO:0000256" key="1">
    <source>
        <dbReference type="ARBA" id="ARBA00004127"/>
    </source>
</evidence>
<evidence type="ECO:0000256" key="2">
    <source>
        <dbReference type="ARBA" id="ARBA00022692"/>
    </source>
</evidence>
<dbReference type="GO" id="GO:0005886">
    <property type="term" value="C:plasma membrane"/>
    <property type="evidence" value="ECO:0007669"/>
    <property type="project" value="UniProtKB-SubCell"/>
</dbReference>
<comment type="function">
    <text evidence="5">NDH-1 shuttles electrons from NADH, via FMN and iron-sulfur (Fe-S) centers, to quinones in the respiratory chain. The immediate electron acceptor for the enzyme in this species is believed to be a menaquinone. Couples the redox reaction to proton translocation (for every two electrons transferred, four hydrogen ions are translocated across the cytoplasmic membrane), and thus conserves the redox energy in a proton gradient.</text>
</comment>
<evidence type="ECO:0000256" key="6">
    <source>
        <dbReference type="RuleBase" id="RU000320"/>
    </source>
</evidence>
<evidence type="ECO:0000259" key="7">
    <source>
        <dbReference type="Pfam" id="PF00361"/>
    </source>
</evidence>
<accession>A0A2S0WQ75</accession>
<evidence type="ECO:0000313" key="8">
    <source>
        <dbReference type="EMBL" id="AWB93509.1"/>
    </source>
</evidence>
<dbReference type="GO" id="GO:0008137">
    <property type="term" value="F:NADH dehydrogenase (ubiquinone) activity"/>
    <property type="evidence" value="ECO:0007669"/>
    <property type="project" value="InterPro"/>
</dbReference>
<dbReference type="RefSeq" id="WP_108579937.1">
    <property type="nucleotide sequence ID" value="NZ_CP026952.1"/>
</dbReference>
<evidence type="ECO:0000256" key="4">
    <source>
        <dbReference type="ARBA" id="ARBA00023136"/>
    </source>
</evidence>
<dbReference type="KEGG" id="aez:C3E78_15530"/>
<dbReference type="NCBIfam" id="TIGR01770">
    <property type="entry name" value="NDH_I_N"/>
    <property type="match status" value="1"/>
</dbReference>
<evidence type="ECO:0000256" key="5">
    <source>
        <dbReference type="HAMAP-Rule" id="MF_00445"/>
    </source>
</evidence>